<dbReference type="AlphaFoldDB" id="A0A829YMK8"/>
<dbReference type="EMBL" id="BLJN01000008">
    <property type="protein sequence ID" value="GFE84082.1"/>
    <property type="molecule type" value="Genomic_DNA"/>
</dbReference>
<feature type="domain" description="N-acetyltransferase" evidence="3">
    <location>
        <begin position="6"/>
        <end position="167"/>
    </location>
</feature>
<dbReference type="RefSeq" id="WP_161815702.1">
    <property type="nucleotide sequence ID" value="NZ_BLJN01000008.1"/>
</dbReference>
<evidence type="ECO:0000313" key="4">
    <source>
        <dbReference type="EMBL" id="GFE84082.1"/>
    </source>
</evidence>
<organism evidence="4 5">
    <name type="scientific">Steroidobacter agaridevorans</name>
    <dbReference type="NCBI Taxonomy" id="2695856"/>
    <lineage>
        <taxon>Bacteria</taxon>
        <taxon>Pseudomonadati</taxon>
        <taxon>Pseudomonadota</taxon>
        <taxon>Gammaproteobacteria</taxon>
        <taxon>Steroidobacterales</taxon>
        <taxon>Steroidobacteraceae</taxon>
        <taxon>Steroidobacter</taxon>
    </lineage>
</organism>
<name>A0A829YMK8_9GAMM</name>
<protein>
    <recommendedName>
        <fullName evidence="3">N-acetyltransferase domain-containing protein</fullName>
    </recommendedName>
</protein>
<dbReference type="SUPFAM" id="SSF55729">
    <property type="entry name" value="Acyl-CoA N-acyltransferases (Nat)"/>
    <property type="match status" value="1"/>
</dbReference>
<dbReference type="NCBIfam" id="NF040504">
    <property type="entry name" value="resist_ArsN1b"/>
    <property type="match status" value="1"/>
</dbReference>
<accession>A0A829YMK8</accession>
<dbReference type="GO" id="GO:0016747">
    <property type="term" value="F:acyltransferase activity, transferring groups other than amino-acyl groups"/>
    <property type="evidence" value="ECO:0007669"/>
    <property type="project" value="InterPro"/>
</dbReference>
<reference evidence="5" key="1">
    <citation type="submission" date="2020-01" db="EMBL/GenBank/DDBJ databases">
        <title>'Steroidobacter agaridevorans' sp. nov., agar-degrading bacteria isolated from rhizosphere soils.</title>
        <authorList>
            <person name="Ikenaga M."/>
            <person name="Kataoka M."/>
            <person name="Murouchi A."/>
            <person name="Katsuragi S."/>
            <person name="Sakai M."/>
        </authorList>
    </citation>
    <scope>NUCLEOTIDE SEQUENCE [LARGE SCALE GENOMIC DNA]</scope>
    <source>
        <strain evidence="5">YU21-B</strain>
    </source>
</reference>
<dbReference type="InterPro" id="IPR016181">
    <property type="entry name" value="Acyl_CoA_acyltransferase"/>
</dbReference>
<dbReference type="InterPro" id="IPR000182">
    <property type="entry name" value="GNAT_dom"/>
</dbReference>
<proteinExistence type="predicted"/>
<dbReference type="Gene3D" id="3.40.630.30">
    <property type="match status" value="1"/>
</dbReference>
<dbReference type="Proteomes" id="UP000445000">
    <property type="component" value="Unassembled WGS sequence"/>
</dbReference>
<evidence type="ECO:0000259" key="3">
    <source>
        <dbReference type="PROSITE" id="PS51186"/>
    </source>
</evidence>
<sequence>MDVLDELIRPATLDDAGQIAEIYNHYVLTSTITFEEEPVSAPEMAQRIADIQATSLPWFVATRDHRVTGFAYAHKWKVRAAYRHSTEVTVYVRSGLDNSGTGSRLYAQLFAALKAVGAHAVIGGVALPNEASLRLHQKFGFEKVAHFKEVGFKFNRWVDVTYWQLTL</sequence>
<keyword evidence="1" id="KW-0808">Transferase</keyword>
<evidence type="ECO:0000256" key="1">
    <source>
        <dbReference type="ARBA" id="ARBA00022679"/>
    </source>
</evidence>
<dbReference type="Pfam" id="PF13420">
    <property type="entry name" value="Acetyltransf_4"/>
    <property type="match status" value="1"/>
</dbReference>
<dbReference type="PROSITE" id="PS51186">
    <property type="entry name" value="GNAT"/>
    <property type="match status" value="1"/>
</dbReference>
<gene>
    <name evidence="4" type="ORF">GCM10011487_60820</name>
</gene>
<dbReference type="PANTHER" id="PTHR43072:SF23">
    <property type="entry name" value="UPF0039 PROTEIN C11D3.02C"/>
    <property type="match status" value="1"/>
</dbReference>
<evidence type="ECO:0000256" key="2">
    <source>
        <dbReference type="ARBA" id="ARBA00023315"/>
    </source>
</evidence>
<comment type="caution">
    <text evidence="4">The sequence shown here is derived from an EMBL/GenBank/DDBJ whole genome shotgun (WGS) entry which is preliminary data.</text>
</comment>
<keyword evidence="5" id="KW-1185">Reference proteome</keyword>
<dbReference type="PANTHER" id="PTHR43072">
    <property type="entry name" value="N-ACETYLTRANSFERASE"/>
    <property type="match status" value="1"/>
</dbReference>
<keyword evidence="2" id="KW-0012">Acyltransferase</keyword>
<evidence type="ECO:0000313" key="5">
    <source>
        <dbReference type="Proteomes" id="UP000445000"/>
    </source>
</evidence>